<dbReference type="Pfam" id="PF13244">
    <property type="entry name" value="MbhD"/>
    <property type="match status" value="1"/>
</dbReference>
<keyword evidence="2" id="KW-0813">Transport</keyword>
<dbReference type="OMA" id="PDSMVAI"/>
<evidence type="ECO:0000313" key="14">
    <source>
        <dbReference type="EMBL" id="TQL37775.1"/>
    </source>
</evidence>
<dbReference type="InterPro" id="IPR050616">
    <property type="entry name" value="CPA3_Na-H_Antiporter_A"/>
</dbReference>
<feature type="transmembrane region" description="Helical" evidence="8">
    <location>
        <begin position="266"/>
        <end position="288"/>
    </location>
</feature>
<dbReference type="PANTHER" id="PTHR43373">
    <property type="entry name" value="NA(+)/H(+) ANTIPORTER SUBUNIT"/>
    <property type="match status" value="1"/>
</dbReference>
<feature type="transmembrane region" description="Helical" evidence="8">
    <location>
        <begin position="642"/>
        <end position="663"/>
    </location>
</feature>
<feature type="transmembrane region" description="Helical" evidence="8">
    <location>
        <begin position="675"/>
        <end position="698"/>
    </location>
</feature>
<dbReference type="EMBL" id="BOQM01000022">
    <property type="protein sequence ID" value="GIM86176.1"/>
    <property type="molecule type" value="Genomic_DNA"/>
</dbReference>
<dbReference type="InterPro" id="IPR046806">
    <property type="entry name" value="MrpA_C/MbhE"/>
</dbReference>
<feature type="transmembrane region" description="Helical" evidence="8">
    <location>
        <begin position="108"/>
        <end position="125"/>
    </location>
</feature>
<accession>A0A542XPK9</accession>
<dbReference type="AlphaFoldDB" id="A0A542XPK9"/>
<feature type="transmembrane region" description="Helical" evidence="8">
    <location>
        <begin position="616"/>
        <end position="636"/>
    </location>
</feature>
<dbReference type="GeneID" id="93772167"/>
<feature type="transmembrane region" description="Helical" evidence="8">
    <location>
        <begin position="876"/>
        <end position="896"/>
    </location>
</feature>
<feature type="domain" description="MrpA C-terminal/MbhE" evidence="12">
    <location>
        <begin position="682"/>
        <end position="756"/>
    </location>
</feature>
<reference evidence="14 15" key="1">
    <citation type="submission" date="2019-06" db="EMBL/GenBank/DDBJ databases">
        <title>Sequencing the genomes of 1000 actinobacteria strains.</title>
        <authorList>
            <person name="Klenk H.-P."/>
        </authorList>
    </citation>
    <scope>NUCLEOTIDE SEQUENCE [LARGE SCALE GENOMIC DNA]</scope>
    <source>
        <strain evidence="14 15">DSM 44819</strain>
    </source>
</reference>
<evidence type="ECO:0000256" key="1">
    <source>
        <dbReference type="ARBA" id="ARBA00004651"/>
    </source>
</evidence>
<dbReference type="PRINTS" id="PR01434">
    <property type="entry name" value="NADHDHGNASE5"/>
</dbReference>
<dbReference type="GO" id="GO:0005886">
    <property type="term" value="C:plasma membrane"/>
    <property type="evidence" value="ECO:0007669"/>
    <property type="project" value="UniProtKB-SubCell"/>
</dbReference>
<evidence type="ECO:0000313" key="16">
    <source>
        <dbReference type="Proteomes" id="UP000677457"/>
    </source>
</evidence>
<feature type="transmembrane region" description="Helical" evidence="8">
    <location>
        <begin position="295"/>
        <end position="315"/>
    </location>
</feature>
<evidence type="ECO:0000256" key="5">
    <source>
        <dbReference type="ARBA" id="ARBA00022989"/>
    </source>
</evidence>
<dbReference type="Proteomes" id="UP000315983">
    <property type="component" value="Unassembled WGS sequence"/>
</dbReference>
<comment type="caution">
    <text evidence="14">The sequence shown here is derived from an EMBL/GenBank/DDBJ whole genome shotgun (WGS) entry which is preliminary data.</text>
</comment>
<feature type="transmembrane region" description="Helical" evidence="8">
    <location>
        <begin position="835"/>
        <end position="856"/>
    </location>
</feature>
<evidence type="ECO:0000256" key="7">
    <source>
        <dbReference type="RuleBase" id="RU000320"/>
    </source>
</evidence>
<feature type="transmembrane region" description="Helical" evidence="8">
    <location>
        <begin position="404"/>
        <end position="425"/>
    </location>
</feature>
<dbReference type="InterPro" id="IPR001750">
    <property type="entry name" value="ND/Mrp_TM"/>
</dbReference>
<dbReference type="EMBL" id="VFOL01000001">
    <property type="protein sequence ID" value="TQL37775.1"/>
    <property type="molecule type" value="Genomic_DNA"/>
</dbReference>
<evidence type="ECO:0000313" key="13">
    <source>
        <dbReference type="EMBL" id="GIM86176.1"/>
    </source>
</evidence>
<feature type="transmembrane region" description="Helical" evidence="8">
    <location>
        <begin position="160"/>
        <end position="184"/>
    </location>
</feature>
<reference evidence="13 16" key="2">
    <citation type="submission" date="2021-03" db="EMBL/GenBank/DDBJ databases">
        <title>Whole genome shotgun sequence of Salinispora arenicola NBRC 105043.</title>
        <authorList>
            <person name="Komaki H."/>
            <person name="Tamura T."/>
        </authorList>
    </citation>
    <scope>NUCLEOTIDE SEQUENCE [LARGE SCALE GENOMIC DNA]</scope>
    <source>
        <strain evidence="13 16">NBRC 105043</strain>
    </source>
</reference>
<feature type="transmembrane region" description="Helical" evidence="8">
    <location>
        <begin position="594"/>
        <end position="611"/>
    </location>
</feature>
<evidence type="ECO:0000256" key="2">
    <source>
        <dbReference type="ARBA" id="ARBA00022448"/>
    </source>
</evidence>
<comment type="subcellular location">
    <subcellularLocation>
        <location evidence="1">Cell membrane</location>
        <topology evidence="1">Multi-pass membrane protein</topology>
    </subcellularLocation>
    <subcellularLocation>
        <location evidence="7">Membrane</location>
        <topology evidence="7">Multi-pass membrane protein</topology>
    </subcellularLocation>
</comment>
<feature type="transmembrane region" description="Helical" evidence="8">
    <location>
        <begin position="562"/>
        <end position="582"/>
    </location>
</feature>
<keyword evidence="4 7" id="KW-0812">Transmembrane</keyword>
<feature type="transmembrane region" description="Helical" evidence="8">
    <location>
        <begin position="446"/>
        <end position="470"/>
    </location>
</feature>
<feature type="transmembrane region" description="Helical" evidence="8">
    <location>
        <begin position="802"/>
        <end position="823"/>
    </location>
</feature>
<evidence type="ECO:0000313" key="15">
    <source>
        <dbReference type="Proteomes" id="UP000315983"/>
    </source>
</evidence>
<dbReference type="Pfam" id="PF00361">
    <property type="entry name" value="Proton_antipo_M"/>
    <property type="match status" value="1"/>
</dbReference>
<dbReference type="Pfam" id="PF04039">
    <property type="entry name" value="MnhB"/>
    <property type="match status" value="1"/>
</dbReference>
<gene>
    <name evidence="14" type="ORF">FB564_2944</name>
    <name evidence="13" type="ORF">Sar04_29120</name>
</gene>
<evidence type="ECO:0000259" key="9">
    <source>
        <dbReference type="Pfam" id="PF00361"/>
    </source>
</evidence>
<dbReference type="Proteomes" id="UP000677457">
    <property type="component" value="Unassembled WGS sequence"/>
</dbReference>
<keyword evidence="5 8" id="KW-1133">Transmembrane helix</keyword>
<dbReference type="Pfam" id="PF20501">
    <property type="entry name" value="MbhE"/>
    <property type="match status" value="1"/>
</dbReference>
<proteinExistence type="predicted"/>
<evidence type="ECO:0000259" key="10">
    <source>
        <dbReference type="Pfam" id="PF04039"/>
    </source>
</evidence>
<protein>
    <submittedName>
        <fullName evidence="14">Multisubunit sodium/proton antiporter MrpA subunit /multisubunit sodium/proton antiporter MrpB subunit</fullName>
    </submittedName>
    <submittedName>
        <fullName evidence="13">Na(+)/H(+) antiporter subunit A</fullName>
    </submittedName>
</protein>
<evidence type="ECO:0000256" key="4">
    <source>
        <dbReference type="ARBA" id="ARBA00022692"/>
    </source>
</evidence>
<feature type="domain" description="Na+/H+ antiporter MnhB subunit-related protein" evidence="10">
    <location>
        <begin position="775"/>
        <end position="893"/>
    </location>
</feature>
<dbReference type="RefSeq" id="WP_012183551.1">
    <property type="nucleotide sequence ID" value="NZ_BOQM01000022.1"/>
</dbReference>
<feature type="domain" description="NADH:quinone oxidoreductase/Mrp antiporter transmembrane" evidence="9">
    <location>
        <begin position="126"/>
        <end position="401"/>
    </location>
</feature>
<feature type="transmembrane region" description="Helical" evidence="8">
    <location>
        <begin position="321"/>
        <end position="344"/>
    </location>
</feature>
<feature type="transmembrane region" description="Helical" evidence="8">
    <location>
        <begin position="131"/>
        <end position="148"/>
    </location>
</feature>
<dbReference type="PANTHER" id="PTHR43373:SF1">
    <property type="entry name" value="NA(+)_H(+) ANTIPORTER SUBUNIT A"/>
    <property type="match status" value="1"/>
</dbReference>
<organism evidence="14 15">
    <name type="scientific">Salinispora arenicola</name>
    <dbReference type="NCBI Taxonomy" id="168697"/>
    <lineage>
        <taxon>Bacteria</taxon>
        <taxon>Bacillati</taxon>
        <taxon>Actinomycetota</taxon>
        <taxon>Actinomycetes</taxon>
        <taxon>Micromonosporales</taxon>
        <taxon>Micromonosporaceae</taxon>
        <taxon>Salinispora</taxon>
    </lineage>
</organism>
<dbReference type="InterPro" id="IPR007182">
    <property type="entry name" value="MnhB"/>
</dbReference>
<dbReference type="InterPro" id="IPR025383">
    <property type="entry name" value="MrpA_C/MbhD"/>
</dbReference>
<feature type="transmembrane region" description="Helical" evidence="8">
    <location>
        <begin position="490"/>
        <end position="514"/>
    </location>
</feature>
<feature type="transmembrane region" description="Helical" evidence="8">
    <location>
        <begin position="778"/>
        <end position="796"/>
    </location>
</feature>
<keyword evidence="3" id="KW-1003">Cell membrane</keyword>
<feature type="transmembrane region" description="Helical" evidence="8">
    <location>
        <begin position="365"/>
        <end position="384"/>
    </location>
</feature>
<keyword evidence="16" id="KW-1185">Reference proteome</keyword>
<keyword evidence="6 8" id="KW-0472">Membrane</keyword>
<evidence type="ECO:0000259" key="11">
    <source>
        <dbReference type="Pfam" id="PF13244"/>
    </source>
</evidence>
<sequence>MILVAVLGWQLLLAVGAPALTRPLGRNAGYVLAAGYLAGAGLLTTESPVLLADQAVTVSWPWLPSLGVYAALRMDALSFVFALLVLGVGAFVMAYCPRYLSAGSRHTRVYVTMTLFAGAMLGLVLADDLLVLFVFWELTSILSFLLIGQDGRTKVRGPAIQALIVTTTGGVALLVAVVVLSASLGTSDLDRILADPGRLATGPAWAAGALVILAAITKSAQVPFHFWLPGAMVALTPVSAYLHAATLVKAGIYLLMRFSALFGGQWPWDLTLIGLGLLTAIVGALLALRQHDLKALLAYSTVSQLGLLVGVIGVGTPASDAAAILYTIAHALFKATLFMLVGIIDRQAGSRDIRALSGLRRAMPITVMLTVLAAMSLAGLPPTIGFVGKEAIFDALSGVHGVPWLGWVAAGLAVLASTLTFAYAARLVYGVLSGPIRQRELHEPAWSFLAPAAVAAVIATALGPTVAVLSPMVERAASDARPQGQAPYLAFWHGFTPALGLSVLTVLLGTLLFLCRGRTDSMLAAIPTTSPFTGYLERFRRTLLRLGAVVARPARVTAPAPYLTRPLLAVVALAAVAVLLVGPLPAAQADPTRGGDWLVLGLLLVPLAGLVSTRSALAAVALTGAVGLILAAWFLTVGAPDVALTLMLVEVLTTVVVMLALRGRPGRLVAPGRRAGIVAGAGLAVLVGAAATAATAALTGRRDLSPAGDWYLREASATTGGENLVNTILVDFRALDTLGEAVVLGVVAVGLVGLARPDEAERPRPAAVRHVVDPVLELAYRVLAPVMLAASALLFLRGHEELGGGFIAALLAGTAVGLGHLAHPAGAPLLGRLRAVPLLTVGLLLALAAGLAPLAAGRVFLTPIKFPLPGVGSVTSALVFDLGVYLMVLALVVAAVRRLDSAPAGPAPGPVRERVR</sequence>
<evidence type="ECO:0000259" key="12">
    <source>
        <dbReference type="Pfam" id="PF20501"/>
    </source>
</evidence>
<feature type="domain" description="MrpA C-terminal/MbhD" evidence="11">
    <location>
        <begin position="602"/>
        <end position="663"/>
    </location>
</feature>
<evidence type="ECO:0000256" key="3">
    <source>
        <dbReference type="ARBA" id="ARBA00022475"/>
    </source>
</evidence>
<evidence type="ECO:0000256" key="6">
    <source>
        <dbReference type="ARBA" id="ARBA00023136"/>
    </source>
</evidence>
<evidence type="ECO:0000256" key="8">
    <source>
        <dbReference type="SAM" id="Phobius"/>
    </source>
</evidence>
<feature type="transmembrane region" description="Helical" evidence="8">
    <location>
        <begin position="204"/>
        <end position="228"/>
    </location>
</feature>
<feature type="transmembrane region" description="Helical" evidence="8">
    <location>
        <begin position="76"/>
        <end position="96"/>
    </location>
</feature>
<name>A0A542XPK9_SALAC</name>